<feature type="domain" description="CIP2A N-terminal" evidence="1">
    <location>
        <begin position="55"/>
        <end position="309"/>
    </location>
</feature>
<dbReference type="InterPro" id="IPR042510">
    <property type="entry name" value="CIP2A"/>
</dbReference>
<dbReference type="Proteomes" id="UP001159042">
    <property type="component" value="Unassembled WGS sequence"/>
</dbReference>
<evidence type="ECO:0000313" key="2">
    <source>
        <dbReference type="EMBL" id="KAJ8916377.1"/>
    </source>
</evidence>
<dbReference type="InterPro" id="IPR048701">
    <property type="entry name" value="CIP2A_N"/>
</dbReference>
<organism evidence="2 3">
    <name type="scientific">Exocentrus adspersus</name>
    <dbReference type="NCBI Taxonomy" id="1586481"/>
    <lineage>
        <taxon>Eukaryota</taxon>
        <taxon>Metazoa</taxon>
        <taxon>Ecdysozoa</taxon>
        <taxon>Arthropoda</taxon>
        <taxon>Hexapoda</taxon>
        <taxon>Insecta</taxon>
        <taxon>Pterygota</taxon>
        <taxon>Neoptera</taxon>
        <taxon>Endopterygota</taxon>
        <taxon>Coleoptera</taxon>
        <taxon>Polyphaga</taxon>
        <taxon>Cucujiformia</taxon>
        <taxon>Chrysomeloidea</taxon>
        <taxon>Cerambycidae</taxon>
        <taxon>Lamiinae</taxon>
        <taxon>Acanthocinini</taxon>
        <taxon>Exocentrus</taxon>
    </lineage>
</organism>
<evidence type="ECO:0000259" key="1">
    <source>
        <dbReference type="Pfam" id="PF21044"/>
    </source>
</evidence>
<dbReference type="AlphaFoldDB" id="A0AAV8VQV6"/>
<keyword evidence="3" id="KW-1185">Reference proteome</keyword>
<protein>
    <recommendedName>
        <fullName evidence="1">CIP2A N-terminal domain-containing protein</fullName>
    </recommendedName>
</protein>
<sequence>MPRNVKMEVSNEGTSTLGSSIDSHDSLHLKLKSLIVEIDKYLNLRTENSALLINKHLQAFSMTIDVNIFDPDTPLGVKLYISLYDLFTKIEPQSQMSWYCVDMMTNACHNSSARQTLIHTCNFIPSLSRLLCDQLTCVKKKKLLKLIQDLSCGIKISWQIPHLPHLMVTLTKWVESQDDEIVCLSLGVLVNLCYKNVPAVYTLSKTVDVKRFLRLCLSLKGLIIEAHVCKLLMILDYMNLNMDIPEQILDSVIKQTFLSILEAFKINDAILLRQSVDFFLDVANRYGNCRILEVYKKYEELLTNLLQLADNSVLSSGDSGCSTKNNTPECISIVLEFIHSLMVQDLISTSNLHLMITKLAIEWVNSDRVSFQALIILAKITDNVSKGEERLFRAGTSPRSREVQEVDKKIAQLLISALPAFLLIWQTSVTPSNMDSFRRLGALLQLFRCMLQVPELRPSVCEILTEDLIAEVFTPFHNDNLRVDYLPSLKSSSDGICSTDTVNTYLYALGLVNDLAQHNSSWIALQSTLMQNRRVHMTIAQAMYGGINRN</sequence>
<dbReference type="EMBL" id="JANEYG010000043">
    <property type="protein sequence ID" value="KAJ8916377.1"/>
    <property type="molecule type" value="Genomic_DNA"/>
</dbReference>
<name>A0AAV8VQV6_9CUCU</name>
<comment type="caution">
    <text evidence="2">The sequence shown here is derived from an EMBL/GenBank/DDBJ whole genome shotgun (WGS) entry which is preliminary data.</text>
</comment>
<dbReference type="PANTHER" id="PTHR23161">
    <property type="entry name" value="PROTEIN CIP2A"/>
    <property type="match status" value="1"/>
</dbReference>
<dbReference type="PANTHER" id="PTHR23161:SF2">
    <property type="entry name" value="PROTEIN CIP2A"/>
    <property type="match status" value="1"/>
</dbReference>
<reference evidence="2 3" key="1">
    <citation type="journal article" date="2023" name="Insect Mol. Biol.">
        <title>Genome sequencing provides insights into the evolution of gene families encoding plant cell wall-degrading enzymes in longhorned beetles.</title>
        <authorList>
            <person name="Shin N.R."/>
            <person name="Okamura Y."/>
            <person name="Kirsch R."/>
            <person name="Pauchet Y."/>
        </authorList>
    </citation>
    <scope>NUCLEOTIDE SEQUENCE [LARGE SCALE GENOMIC DNA]</scope>
    <source>
        <strain evidence="2">EAD_L_NR</strain>
    </source>
</reference>
<dbReference type="Pfam" id="PF21044">
    <property type="entry name" value="CIP2A_N"/>
    <property type="match status" value="1"/>
</dbReference>
<accession>A0AAV8VQV6</accession>
<evidence type="ECO:0000313" key="3">
    <source>
        <dbReference type="Proteomes" id="UP001159042"/>
    </source>
</evidence>
<proteinExistence type="predicted"/>
<gene>
    <name evidence="2" type="ORF">NQ315_005075</name>
</gene>